<feature type="transmembrane region" description="Helical" evidence="14">
    <location>
        <begin position="38"/>
        <end position="56"/>
    </location>
</feature>
<dbReference type="KEGG" id="aaj:BOQ57_16725"/>
<evidence type="ECO:0000313" key="16">
    <source>
        <dbReference type="EMBL" id="RCF52899.1"/>
    </source>
</evidence>
<evidence type="ECO:0000256" key="4">
    <source>
        <dbReference type="ARBA" id="ARBA00022519"/>
    </source>
</evidence>
<evidence type="ECO:0000256" key="8">
    <source>
        <dbReference type="ARBA" id="ARBA00023027"/>
    </source>
</evidence>
<feature type="transmembrane region" description="Helical" evidence="14">
    <location>
        <begin position="12"/>
        <end position="31"/>
    </location>
</feature>
<reference evidence="17" key="6">
    <citation type="submission" date="2023-02" db="EMBL/GenBank/DDBJ databases">
        <title>The sequence of Aeromonas hydrophila K533.</title>
        <authorList>
            <person name="Luo X."/>
        </authorList>
    </citation>
    <scope>NUCLEOTIDE SEQUENCE</scope>
    <source>
        <strain evidence="17">K533</strain>
    </source>
</reference>
<dbReference type="GO" id="GO:0022904">
    <property type="term" value="P:respiratory electron transport chain"/>
    <property type="evidence" value="ECO:0007669"/>
    <property type="project" value="InterPro"/>
</dbReference>
<keyword evidence="9 14" id="KW-0915">Sodium</keyword>
<sequence length="199" mass="21926">MDYYVNLFIHSIFVENLALAFFLGMCTFLAVSKNINTAFGLGMTVLVVMVIAIPLNNLIYRHILRPESTFLGEFDLSFLDFIVYIGVLAALVQVMEMVLDKHFPALYHALGIYLPLLTVHCAIFGGVMFMAQRDYDFIESVVYGAGSGLGWLLAIVAIAGLRQKMKYSDVPEGLRGIGITFIVAGLMSLGFMSFSGISL</sequence>
<comment type="function">
    <text evidence="14">NQR complex catalyzes the reduction of ubiquinone-1 to ubiquinol by two successive reactions, coupled with the transport of Na(+) ions from the cytoplasm to the periplasm. NqrA to NqrE are probably involved in the second step, the conversion of ubisemiquinone to ubiquinol.</text>
</comment>
<evidence type="ECO:0000256" key="13">
    <source>
        <dbReference type="ARBA" id="ARBA00023201"/>
    </source>
</evidence>
<dbReference type="InterPro" id="IPR003667">
    <property type="entry name" value="NqrDE/RnfAE"/>
</dbReference>
<reference evidence="15" key="5">
    <citation type="submission" date="2020-01" db="EMBL/GenBank/DDBJ databases">
        <authorList>
            <consortium name="NCBI Pathogen Detection Project"/>
        </authorList>
    </citation>
    <scope>NUCLEOTIDE SEQUENCE</scope>
    <source>
        <strain evidence="15">OLC2673_Aeromonas</strain>
    </source>
</reference>
<dbReference type="GO" id="GO:0016655">
    <property type="term" value="F:oxidoreductase activity, acting on NAD(P)H, quinone or similar compound as acceptor"/>
    <property type="evidence" value="ECO:0007669"/>
    <property type="project" value="UniProtKB-UniRule"/>
</dbReference>
<dbReference type="GO" id="GO:0006814">
    <property type="term" value="P:sodium ion transport"/>
    <property type="evidence" value="ECO:0007669"/>
    <property type="project" value="UniProtKB-UniRule"/>
</dbReference>
<dbReference type="Proteomes" id="UP001214666">
    <property type="component" value="Chromosome"/>
</dbReference>
<keyword evidence="12 14" id="KW-0472">Membrane</keyword>
<dbReference type="PIRSF" id="PIRSF006102">
    <property type="entry name" value="NQR_DE"/>
    <property type="match status" value="1"/>
</dbReference>
<evidence type="ECO:0000256" key="14">
    <source>
        <dbReference type="HAMAP-Rule" id="MF_00429"/>
    </source>
</evidence>
<feature type="transmembrane region" description="Helical" evidence="14">
    <location>
        <begin position="106"/>
        <end position="129"/>
    </location>
</feature>
<dbReference type="EMBL" id="PUTQ01000002">
    <property type="protein sequence ID" value="RCF52899.1"/>
    <property type="molecule type" value="Genomic_DNA"/>
</dbReference>
<reference evidence="18" key="3">
    <citation type="submission" date="2018-02" db="EMBL/GenBank/DDBJ databases">
        <title>Phenotypic characterization and whole genome analysis of multidrug-resistant, extended-spectrum beta-lactamase-producing bacteria isolated from dogs in Germany.</title>
        <authorList>
            <person name="Williamson C."/>
        </authorList>
    </citation>
    <scope>NUCLEOTIDE SEQUENCE [LARGE SCALE GENOMIC DNA]</scope>
    <source>
        <strain evidence="18">AFG_SD03_1510_Ahy_093</strain>
    </source>
</reference>
<dbReference type="GO" id="GO:0012505">
    <property type="term" value="C:endomembrane system"/>
    <property type="evidence" value="ECO:0007669"/>
    <property type="project" value="UniProtKB-SubCell"/>
</dbReference>
<dbReference type="EC" id="7.2.1.1" evidence="14"/>
<evidence type="ECO:0000313" key="18">
    <source>
        <dbReference type="Proteomes" id="UP000253075"/>
    </source>
</evidence>
<dbReference type="Proteomes" id="UP000253075">
    <property type="component" value="Unassembled WGS sequence"/>
</dbReference>
<keyword evidence="2 14" id="KW-0813">Transport</keyword>
<keyword evidence="5 14" id="KW-0812">Transmembrane</keyword>
<keyword evidence="8 14" id="KW-0520">NAD</keyword>
<dbReference type="AlphaFoldDB" id="A0A081UMS2"/>
<evidence type="ECO:0000313" key="19">
    <source>
        <dbReference type="Proteomes" id="UP000859505"/>
    </source>
</evidence>
<evidence type="ECO:0000256" key="9">
    <source>
        <dbReference type="ARBA" id="ARBA00023053"/>
    </source>
</evidence>
<dbReference type="eggNOG" id="COG2209">
    <property type="taxonomic scope" value="Bacteria"/>
</dbReference>
<dbReference type="PANTHER" id="PTHR30335">
    <property type="entry name" value="INTEGRAL MEMBRANE PROTEIN OF SOXR-REDUCING COMPLEX"/>
    <property type="match status" value="1"/>
</dbReference>
<evidence type="ECO:0000256" key="1">
    <source>
        <dbReference type="ARBA" id="ARBA00004127"/>
    </source>
</evidence>
<evidence type="ECO:0000256" key="2">
    <source>
        <dbReference type="ARBA" id="ARBA00022448"/>
    </source>
</evidence>
<dbReference type="GO" id="GO:0005886">
    <property type="term" value="C:plasma membrane"/>
    <property type="evidence" value="ECO:0007669"/>
    <property type="project" value="UniProtKB-SubCell"/>
</dbReference>
<dbReference type="Proteomes" id="UP000859505">
    <property type="component" value="Unassembled WGS sequence"/>
</dbReference>
<accession>A0A081UMS2</accession>
<dbReference type="HAMAP" id="MF_00429">
    <property type="entry name" value="NqrE"/>
    <property type="match status" value="1"/>
</dbReference>
<evidence type="ECO:0000256" key="5">
    <source>
        <dbReference type="ARBA" id="ARBA00022692"/>
    </source>
</evidence>
<organism evidence="15 19">
    <name type="scientific">Aeromonas hydrophila</name>
    <dbReference type="NCBI Taxonomy" id="644"/>
    <lineage>
        <taxon>Bacteria</taxon>
        <taxon>Pseudomonadati</taxon>
        <taxon>Pseudomonadota</taxon>
        <taxon>Gammaproteobacteria</taxon>
        <taxon>Aeromonadales</taxon>
        <taxon>Aeromonadaceae</taxon>
        <taxon>Aeromonas</taxon>
    </lineage>
</organism>
<comment type="subcellular location">
    <subcellularLocation>
        <location evidence="14">Cell membrane</location>
        <topology evidence="14">Multi-pass membrane protein</topology>
    </subcellularLocation>
    <subcellularLocation>
        <location evidence="1">Endomembrane system</location>
        <topology evidence="1">Multi-pass membrane protein</topology>
    </subcellularLocation>
</comment>
<evidence type="ECO:0000256" key="10">
    <source>
        <dbReference type="ARBA" id="ARBA00023065"/>
    </source>
</evidence>
<dbReference type="GeneID" id="4488844"/>
<evidence type="ECO:0000256" key="11">
    <source>
        <dbReference type="ARBA" id="ARBA00023075"/>
    </source>
</evidence>
<name>A0A081UMS2_AERHY</name>
<evidence type="ECO:0000256" key="12">
    <source>
        <dbReference type="ARBA" id="ARBA00023136"/>
    </source>
</evidence>
<keyword evidence="4" id="KW-0997">Cell inner membrane</keyword>
<feature type="transmembrane region" description="Helical" evidence="14">
    <location>
        <begin position="141"/>
        <end position="161"/>
    </location>
</feature>
<dbReference type="RefSeq" id="WP_011707038.1">
    <property type="nucleotide sequence ID" value="NZ_AP019193.1"/>
</dbReference>
<keyword evidence="10 14" id="KW-0406">Ion transport</keyword>
<evidence type="ECO:0000256" key="3">
    <source>
        <dbReference type="ARBA" id="ARBA00022475"/>
    </source>
</evidence>
<evidence type="ECO:0000313" key="17">
    <source>
        <dbReference type="EMBL" id="WEE25052.1"/>
    </source>
</evidence>
<dbReference type="KEGG" id="ahh:RY45_16855"/>
<feature type="transmembrane region" description="Helical" evidence="14">
    <location>
        <begin position="173"/>
        <end position="194"/>
    </location>
</feature>
<comment type="similarity">
    <text evidence="14">Belongs to the NqrDE/RnfAE family.</text>
</comment>
<evidence type="ECO:0000313" key="15">
    <source>
        <dbReference type="EMBL" id="HAT6343231.1"/>
    </source>
</evidence>
<dbReference type="InterPro" id="IPR050133">
    <property type="entry name" value="NqrDE/RnfAE_oxidrdctase"/>
</dbReference>
<dbReference type="KEGG" id="ahi:VU14_05335"/>
<reference evidence="15" key="1">
    <citation type="journal article" date="2018" name="Genome Biol.">
        <title>SKESA: strategic k-mer extension for scrupulous assemblies.</title>
        <authorList>
            <person name="Souvorov A."/>
            <person name="Agarwala R."/>
            <person name="Lipman D.J."/>
        </authorList>
    </citation>
    <scope>NUCLEOTIDE SEQUENCE</scope>
    <source>
        <strain evidence="15">OLC2673_Aeromonas</strain>
    </source>
</reference>
<protein>
    <recommendedName>
        <fullName evidence="14">Na(+)-translocating NADH-quinone reductase subunit E</fullName>
        <shortName evidence="14">Na(+)-NQR subunit E</shortName>
        <shortName evidence="14">Na(+)-translocating NQR subunit E</shortName>
        <ecNumber evidence="14">7.2.1.1</ecNumber>
    </recommendedName>
    <alternativeName>
        <fullName evidence="14">NQR complex subunit E</fullName>
    </alternativeName>
    <alternativeName>
        <fullName evidence="14">NQR-1 subunit E</fullName>
    </alternativeName>
</protein>
<dbReference type="EMBL" id="CP118942">
    <property type="protein sequence ID" value="WEE25052.1"/>
    <property type="molecule type" value="Genomic_DNA"/>
</dbReference>
<keyword evidence="13 14" id="KW-0739">Sodium transport</keyword>
<feature type="transmembrane region" description="Helical" evidence="14">
    <location>
        <begin position="76"/>
        <end position="94"/>
    </location>
</feature>
<keyword evidence="6 14" id="KW-1278">Translocase</keyword>
<gene>
    <name evidence="14 15" type="primary">nqrE</name>
    <name evidence="16" type="ORF">C6C11_02085</name>
    <name evidence="15" type="ORF">JAJ28_000927</name>
    <name evidence="17" type="ORF">PY771_15445</name>
</gene>
<comment type="subunit">
    <text evidence="14">Composed of six subunits; NqrA, NqrB, NqrC, NqrD, NqrE and NqrF.</text>
</comment>
<dbReference type="GO" id="GO:0009276">
    <property type="term" value="C:Gram-negative-bacterium-type cell wall"/>
    <property type="evidence" value="ECO:0007669"/>
    <property type="project" value="InterPro"/>
</dbReference>
<dbReference type="EMBL" id="DACTUL010000005">
    <property type="protein sequence ID" value="HAT6343231.1"/>
    <property type="molecule type" value="Genomic_DNA"/>
</dbReference>
<evidence type="ECO:0000256" key="7">
    <source>
        <dbReference type="ARBA" id="ARBA00022989"/>
    </source>
</evidence>
<dbReference type="OMA" id="HLNIFIR"/>
<reference evidence="16" key="4">
    <citation type="submission" date="2018-02" db="EMBL/GenBank/DDBJ databases">
        <authorList>
            <person name="Williamson C."/>
        </authorList>
    </citation>
    <scope>NUCLEOTIDE SEQUENCE</scope>
    <source>
        <strain evidence="16">AFG_SD03_1510_Ahy_093</strain>
    </source>
</reference>
<reference evidence="16 18" key="2">
    <citation type="journal article" date="2018" name="PLoS ONE">
        <title>Phenotypic characterization and whole genome analysis of extended-spectrum beta-lactamase-producing bacteria isolated from dogs in Germany.</title>
        <authorList>
            <person name="Boehmer T."/>
            <person name="Vogler A.J."/>
            <person name="Thomas A."/>
            <person name="Sauer S."/>
            <person name="Hergenroether M."/>
            <person name="Straubinger R.K."/>
            <person name="Birdsell D."/>
            <person name="Keim P."/>
            <person name="Sahl J.W."/>
            <person name="Williamson C.H."/>
            <person name="Riehm J.M."/>
        </authorList>
    </citation>
    <scope>NUCLEOTIDE SEQUENCE [LARGE SCALE GENOMIC DNA]</scope>
    <source>
        <strain evidence="16 18">AFG_SD03_1510_Ahy_093</strain>
    </source>
</reference>
<dbReference type="Pfam" id="PF02508">
    <property type="entry name" value="Rnf-Nqr"/>
    <property type="match status" value="1"/>
</dbReference>
<keyword evidence="7 14" id="KW-1133">Transmembrane helix</keyword>
<keyword evidence="3 14" id="KW-1003">Cell membrane</keyword>
<dbReference type="PANTHER" id="PTHR30335:SF1">
    <property type="entry name" value="NA(+)-TRANSLOCATING NADH-QUINONE REDUCTASE SUBUNIT E"/>
    <property type="match status" value="1"/>
</dbReference>
<keyword evidence="11 14" id="KW-0830">Ubiquinone</keyword>
<comment type="catalytic activity">
    <reaction evidence="14">
        <text>a ubiquinone + n Na(+)(in) + NADH + H(+) = a ubiquinol + n Na(+)(out) + NAD(+)</text>
        <dbReference type="Rhea" id="RHEA:47748"/>
        <dbReference type="Rhea" id="RHEA-COMP:9565"/>
        <dbReference type="Rhea" id="RHEA-COMP:9566"/>
        <dbReference type="ChEBI" id="CHEBI:15378"/>
        <dbReference type="ChEBI" id="CHEBI:16389"/>
        <dbReference type="ChEBI" id="CHEBI:17976"/>
        <dbReference type="ChEBI" id="CHEBI:29101"/>
        <dbReference type="ChEBI" id="CHEBI:57540"/>
        <dbReference type="ChEBI" id="CHEBI:57945"/>
        <dbReference type="EC" id="7.2.1.1"/>
    </reaction>
</comment>
<dbReference type="InterPro" id="IPR010967">
    <property type="entry name" value="NqrE"/>
</dbReference>
<proteinExistence type="inferred from homology"/>
<evidence type="ECO:0000256" key="6">
    <source>
        <dbReference type="ARBA" id="ARBA00022967"/>
    </source>
</evidence>
<dbReference type="NCBIfam" id="TIGR01940">
    <property type="entry name" value="nqrE"/>
    <property type="match status" value="1"/>
</dbReference>